<accession>G4P0D9</accession>
<dbReference type="Proteomes" id="UP000002651">
    <property type="component" value="Chromosome"/>
</dbReference>
<evidence type="ECO:0000313" key="2">
    <source>
        <dbReference type="EMBL" id="AEP88118.1"/>
    </source>
</evidence>
<feature type="transmembrane region" description="Helical" evidence="1">
    <location>
        <begin position="6"/>
        <end position="21"/>
    </location>
</feature>
<organism evidence="2 3">
    <name type="scientific">Bacillus spizizenii (strain DSM 15029 / JCM 12233 / NBRC 101239 / NRRL B-23049 / TU-B-10)</name>
    <name type="common">Bacillus subtilis subsp. spizizenii</name>
    <dbReference type="NCBI Taxonomy" id="1052585"/>
    <lineage>
        <taxon>Bacteria</taxon>
        <taxon>Bacillati</taxon>
        <taxon>Bacillota</taxon>
        <taxon>Bacilli</taxon>
        <taxon>Bacillales</taxon>
        <taxon>Bacillaceae</taxon>
        <taxon>Bacillus</taxon>
    </lineage>
</organism>
<evidence type="ECO:0000313" key="3">
    <source>
        <dbReference type="Proteomes" id="UP000002651"/>
    </source>
</evidence>
<keyword evidence="1" id="KW-0812">Transmembrane</keyword>
<name>G4P0D9_BACS4</name>
<keyword evidence="1" id="KW-1133">Transmembrane helix</keyword>
<keyword evidence="3" id="KW-1185">Reference proteome</keyword>
<gene>
    <name evidence="2" type="ordered locus">GYO_3541</name>
</gene>
<protein>
    <submittedName>
        <fullName evidence="2">Uncharacterized protein</fullName>
    </submittedName>
</protein>
<reference evidence="2 3" key="1">
    <citation type="journal article" date="2012" name="J. Bacteriol.">
        <title>Whole-genome sequences of Bacillus subtilis and close relatives.</title>
        <authorList>
            <person name="Earl A.M."/>
            <person name="Eppinger M."/>
            <person name="Fricke W.F."/>
            <person name="Rosovitz M.J."/>
            <person name="Rasko D.A."/>
            <person name="Daugherty S."/>
            <person name="Losick R."/>
            <person name="Kolter R."/>
            <person name="Ravel J."/>
        </authorList>
    </citation>
    <scope>NUCLEOTIDE SEQUENCE [LARGE SCALE GENOMIC DNA]</scope>
    <source>
        <strain evidence="3">DSM 15029 / JCM 12233 / NBRC 101239 / NRRL B-23049 / TU-B-10</strain>
    </source>
</reference>
<feature type="transmembrane region" description="Helical" evidence="1">
    <location>
        <begin position="33"/>
        <end position="51"/>
    </location>
</feature>
<sequence>MSIIFAVVTLFIIFYLINYIGQKLMKTAINQTFLLSLSIIEAVIVLGLFYYRPFFL</sequence>
<evidence type="ECO:0000256" key="1">
    <source>
        <dbReference type="SAM" id="Phobius"/>
    </source>
</evidence>
<keyword evidence="1" id="KW-0472">Membrane</keyword>
<dbReference type="EMBL" id="CP002905">
    <property type="protein sequence ID" value="AEP88118.1"/>
    <property type="molecule type" value="Genomic_DNA"/>
</dbReference>
<dbReference type="HOGENOM" id="CLU_3004633_0_0_9"/>
<proteinExistence type="predicted"/>
<dbReference type="AlphaFoldDB" id="G4P0D9"/>
<dbReference type="STRING" id="1052585.GYO_3541"/>
<dbReference type="KEGG" id="bst:GYO_3541"/>